<evidence type="ECO:0000313" key="3">
    <source>
        <dbReference type="Proteomes" id="UP000198892"/>
    </source>
</evidence>
<organism evidence="2 3">
    <name type="scientific">Salibacterium halotolerans</name>
    <dbReference type="NCBI Taxonomy" id="1884432"/>
    <lineage>
        <taxon>Bacteria</taxon>
        <taxon>Bacillati</taxon>
        <taxon>Bacillota</taxon>
        <taxon>Bacilli</taxon>
        <taxon>Bacillales</taxon>
        <taxon>Bacillaceae</taxon>
    </lineage>
</organism>
<name>A0A1I5MM69_9BACI</name>
<dbReference type="RefSeq" id="WP_093335110.1">
    <property type="nucleotide sequence ID" value="NZ_FOXD01000002.1"/>
</dbReference>
<evidence type="ECO:0000256" key="1">
    <source>
        <dbReference type="SAM" id="MobiDB-lite"/>
    </source>
</evidence>
<dbReference type="EMBL" id="FOXD01000002">
    <property type="protein sequence ID" value="SFP10649.1"/>
    <property type="molecule type" value="Genomic_DNA"/>
</dbReference>
<dbReference type="Proteomes" id="UP000198892">
    <property type="component" value="Unassembled WGS sequence"/>
</dbReference>
<proteinExistence type="predicted"/>
<dbReference type="OrthoDB" id="1908546at2"/>
<sequence length="198" mass="23191">MARKDLKENNYLVTTAEISEILGLSKRRIQQLVQEKALVRVSHGKFDLPSSINSYFEYKMEKMQTEDDLDKNKEAAKWTRAKREKTELEVKIMRGELHRGKDVERVMSDMLGAFRARLLSFPSKYAPQVLGKTEIPPIKEKLKDGIYEALNELSEYDPYVFFDQSKDKLYLEEEEEDPESEVALMEEGPEAYERKQEE</sequence>
<dbReference type="STRING" id="1884432.SAMN05518683_102280"/>
<dbReference type="AlphaFoldDB" id="A0A1I5MM69"/>
<feature type="region of interest" description="Disordered" evidence="1">
    <location>
        <begin position="171"/>
        <end position="198"/>
    </location>
</feature>
<gene>
    <name evidence="2" type="ORF">SAMN05518683_102280</name>
</gene>
<accession>A0A1I5MM69</accession>
<protein>
    <submittedName>
        <fullName evidence="2">Phage DNA packaging protein, Nu1 subunit of terminase</fullName>
    </submittedName>
</protein>
<reference evidence="3" key="1">
    <citation type="submission" date="2016-10" db="EMBL/GenBank/DDBJ databases">
        <authorList>
            <person name="Varghese N."/>
            <person name="Submissions S."/>
        </authorList>
    </citation>
    <scope>NUCLEOTIDE SEQUENCE [LARGE SCALE GENOMIC DNA]</scope>
    <source>
        <strain evidence="3">S7</strain>
    </source>
</reference>
<keyword evidence="3" id="KW-1185">Reference proteome</keyword>
<evidence type="ECO:0000313" key="2">
    <source>
        <dbReference type="EMBL" id="SFP10649.1"/>
    </source>
</evidence>